<dbReference type="Proteomes" id="UP001144673">
    <property type="component" value="Chromosome 6"/>
</dbReference>
<keyword evidence="7" id="KW-1185">Reference proteome</keyword>
<keyword evidence="2" id="KW-0238">DNA-binding</keyword>
<dbReference type="PANTHER" id="PTHR31069:SF32">
    <property type="entry name" value="ARGININE METABOLISM REGULATION PROTEIN II"/>
    <property type="match status" value="1"/>
</dbReference>
<comment type="caution">
    <text evidence="6">The sequence shown here is derived from an EMBL/GenBank/DDBJ whole genome shotgun (WGS) entry which is preliminary data.</text>
</comment>
<dbReference type="GeneID" id="80887289"/>
<feature type="compositionally biased region" description="Polar residues" evidence="5">
    <location>
        <begin position="106"/>
        <end position="124"/>
    </location>
</feature>
<sequence>MPDWTNAGAQGGDDATFRRALFAESQQMAMTQMMSVSLGRLTVGKALDGLDVEETEPSMAIRPASLPNDRFHGPFGVLHMQTRQSSEISSSLPDHGHEYHAEAGNMASQSNCAPTSRPSPQSAAERTPTLLQYFKSHVVSFSHATRRDTTICPWQNIHAPAAEATYEELRLRSVPAPTDLSLLNSLLASSCFHLASRDTASGAKWAELGEQYKQEARQHLDIAIQEEILSLTQTNYEELLMALLSMTMLEIRCAKYNEAEYLLLEAEYLIRTRGLLKSHKTLQLRTLHHVYTYLRIMTESTCGCILRNICPARPGSRMSLVTEESRHKLRSFRVADQSTESDLRMSIQKIAPAAYEDVHLEVMGDWTESLFPELYGLPESLLGLLSQTIRLANEQELLHRDANVDVGMITNLCRRTKALEQNILSWKLPCESSHCDAPRHSVGSHHPATSSDGQIIPRLATTFHQAVILFYYRRVQNINGLMLQDGVQKVLANLSATDEPHETAPLLWPAFLAACEAIEPFLREGLDDWLVRMGERTCIPAFGAVAEMARQVWALREEKRDYTLSWFDVTNLGRCPIVAL</sequence>
<evidence type="ECO:0000256" key="3">
    <source>
        <dbReference type="ARBA" id="ARBA00023163"/>
    </source>
</evidence>
<accession>A0A9W8QEP8</accession>
<reference evidence="6" key="1">
    <citation type="journal article" date="2023" name="Access Microbiol">
        <title>De-novo genome assembly for Akanthomyces muscarius, a biocontrol agent of insect agricultural pests.</title>
        <authorList>
            <person name="Erdos Z."/>
            <person name="Studholme D.J."/>
            <person name="Raymond B."/>
            <person name="Sharma M."/>
        </authorList>
    </citation>
    <scope>NUCLEOTIDE SEQUENCE</scope>
    <source>
        <strain evidence="6">Ve6</strain>
    </source>
</reference>
<dbReference type="EMBL" id="JAJHUN010000007">
    <property type="protein sequence ID" value="KAJ4154856.1"/>
    <property type="molecule type" value="Genomic_DNA"/>
</dbReference>
<evidence type="ECO:0008006" key="8">
    <source>
        <dbReference type="Google" id="ProtNLM"/>
    </source>
</evidence>
<dbReference type="AlphaFoldDB" id="A0A9W8QEP8"/>
<protein>
    <recommendedName>
        <fullName evidence="8">C6 transcription factor</fullName>
    </recommendedName>
</protein>
<feature type="region of interest" description="Disordered" evidence="5">
    <location>
        <begin position="106"/>
        <end position="125"/>
    </location>
</feature>
<evidence type="ECO:0000313" key="6">
    <source>
        <dbReference type="EMBL" id="KAJ4154856.1"/>
    </source>
</evidence>
<evidence type="ECO:0000256" key="5">
    <source>
        <dbReference type="SAM" id="MobiDB-lite"/>
    </source>
</evidence>
<dbReference type="Pfam" id="PF11951">
    <property type="entry name" value="Fungal_trans_2"/>
    <property type="match status" value="1"/>
</dbReference>
<dbReference type="InterPro" id="IPR050675">
    <property type="entry name" value="OAF3"/>
</dbReference>
<dbReference type="PANTHER" id="PTHR31069">
    <property type="entry name" value="OLEATE-ACTIVATED TRANSCRIPTION FACTOR 1-RELATED"/>
    <property type="match status" value="1"/>
</dbReference>
<evidence type="ECO:0000256" key="4">
    <source>
        <dbReference type="ARBA" id="ARBA00023242"/>
    </source>
</evidence>
<dbReference type="RefSeq" id="XP_056054980.1">
    <property type="nucleotide sequence ID" value="XM_056197988.1"/>
</dbReference>
<evidence type="ECO:0000313" key="7">
    <source>
        <dbReference type="Proteomes" id="UP001144673"/>
    </source>
</evidence>
<dbReference type="InterPro" id="IPR021858">
    <property type="entry name" value="Fun_TF"/>
</dbReference>
<evidence type="ECO:0000256" key="1">
    <source>
        <dbReference type="ARBA" id="ARBA00023015"/>
    </source>
</evidence>
<dbReference type="KEGG" id="amus:LMH87_000130"/>
<evidence type="ECO:0000256" key="2">
    <source>
        <dbReference type="ARBA" id="ARBA00023125"/>
    </source>
</evidence>
<name>A0A9W8QEP8_AKAMU</name>
<keyword evidence="4" id="KW-0539">Nucleus</keyword>
<keyword evidence="3" id="KW-0804">Transcription</keyword>
<dbReference type="GO" id="GO:0003677">
    <property type="term" value="F:DNA binding"/>
    <property type="evidence" value="ECO:0007669"/>
    <property type="project" value="UniProtKB-KW"/>
</dbReference>
<organism evidence="6 7">
    <name type="scientific">Akanthomyces muscarius</name>
    <name type="common">Entomopathogenic fungus</name>
    <name type="synonym">Lecanicillium muscarium</name>
    <dbReference type="NCBI Taxonomy" id="2231603"/>
    <lineage>
        <taxon>Eukaryota</taxon>
        <taxon>Fungi</taxon>
        <taxon>Dikarya</taxon>
        <taxon>Ascomycota</taxon>
        <taxon>Pezizomycotina</taxon>
        <taxon>Sordariomycetes</taxon>
        <taxon>Hypocreomycetidae</taxon>
        <taxon>Hypocreales</taxon>
        <taxon>Cordycipitaceae</taxon>
        <taxon>Akanthomyces</taxon>
    </lineage>
</organism>
<keyword evidence="1" id="KW-0805">Transcription regulation</keyword>
<gene>
    <name evidence="6" type="ORF">LMH87_000130</name>
</gene>
<proteinExistence type="predicted"/>